<gene>
    <name evidence="1" type="ORF">HS1_000683</name>
</gene>
<dbReference type="AlphaFoldDB" id="A0A7U4THQ7"/>
<dbReference type="KEGG" id="daw:HS1_000683"/>
<protein>
    <submittedName>
        <fullName evidence="1">Secreted protein</fullName>
    </submittedName>
</protein>
<evidence type="ECO:0000313" key="2">
    <source>
        <dbReference type="Proteomes" id="UP000070560"/>
    </source>
</evidence>
<reference evidence="1 2" key="1">
    <citation type="submission" date="2015-10" db="EMBL/GenBank/DDBJ databases">
        <title>Candidatus Desulfofervidus auxilii, a hydrogenotrophic sulfate-reducing bacterium involved in the thermophilic anaerobic oxidation of methane.</title>
        <authorList>
            <person name="Krukenberg V."/>
            <person name="Richter M."/>
            <person name="Wegener G."/>
        </authorList>
    </citation>
    <scope>NUCLEOTIDE SEQUENCE [LARGE SCALE GENOMIC DNA]</scope>
    <source>
        <strain evidence="1 2">HS1</strain>
    </source>
</reference>
<name>A0A7U4THQ7_DESA2</name>
<dbReference type="RefSeq" id="WP_066060944.1">
    <property type="nucleotide sequence ID" value="NZ_CP013015.1"/>
</dbReference>
<dbReference type="Gene3D" id="2.60.40.10">
    <property type="entry name" value="Immunoglobulins"/>
    <property type="match status" value="1"/>
</dbReference>
<dbReference type="InterPro" id="IPR013783">
    <property type="entry name" value="Ig-like_fold"/>
</dbReference>
<sequence>MKKNRILSFFCFSIVFFAFCCGVKTPLKLPKKKTAHITHLKAEVMDKKIKLSWICKGRVDKFKILRHQAKIKEVCAGCPLSLKEIATVKDKQWFDVDIKPGYNYWYQVCPVYKGKTGICSEQVEVVIP</sequence>
<accession>A0A7U4THQ7</accession>
<dbReference type="EMBL" id="CP013015">
    <property type="protein sequence ID" value="AMM40488.1"/>
    <property type="molecule type" value="Genomic_DNA"/>
</dbReference>
<proteinExistence type="predicted"/>
<keyword evidence="2" id="KW-1185">Reference proteome</keyword>
<evidence type="ECO:0000313" key="1">
    <source>
        <dbReference type="EMBL" id="AMM40488.1"/>
    </source>
</evidence>
<dbReference type="Proteomes" id="UP000070560">
    <property type="component" value="Chromosome"/>
</dbReference>
<organism evidence="1 2">
    <name type="scientific">Desulfofervidus auxilii</name>
    <dbReference type="NCBI Taxonomy" id="1621989"/>
    <lineage>
        <taxon>Bacteria</taxon>
        <taxon>Pseudomonadati</taxon>
        <taxon>Thermodesulfobacteriota</taxon>
        <taxon>Candidatus Desulfofervidia</taxon>
        <taxon>Candidatus Desulfofervidales</taxon>
        <taxon>Candidatus Desulfofervidaceae</taxon>
        <taxon>Candidatus Desulfofervidus</taxon>
    </lineage>
</organism>